<evidence type="ECO:0000313" key="3">
    <source>
        <dbReference type="Proteomes" id="UP000194761"/>
    </source>
</evidence>
<reference evidence="2 3" key="1">
    <citation type="submission" date="2017-05" db="EMBL/GenBank/DDBJ databases">
        <title>Biotechnological potential of actinobacteria isolated from South African environments.</title>
        <authorList>
            <person name="Le Roes-Hill M."/>
            <person name="Prins A."/>
            <person name="Durrell K.A."/>
        </authorList>
    </citation>
    <scope>NUCLEOTIDE SEQUENCE [LARGE SCALE GENOMIC DNA]</scope>
    <source>
        <strain evidence="2">M26</strain>
    </source>
</reference>
<organism evidence="2 3">
    <name type="scientific">Streptosporangium minutum</name>
    <dbReference type="NCBI Taxonomy" id="569862"/>
    <lineage>
        <taxon>Bacteria</taxon>
        <taxon>Bacillati</taxon>
        <taxon>Actinomycetota</taxon>
        <taxon>Actinomycetes</taxon>
        <taxon>Streptosporangiales</taxon>
        <taxon>Streptosporangiaceae</taxon>
        <taxon>Streptosporangium</taxon>
    </lineage>
</organism>
<dbReference type="Pfam" id="PF19054">
    <property type="entry name" value="DUF5753"/>
    <property type="match status" value="1"/>
</dbReference>
<dbReference type="EMBL" id="NGFP01000081">
    <property type="protein sequence ID" value="OUC95429.1"/>
    <property type="molecule type" value="Genomic_DNA"/>
</dbReference>
<keyword evidence="3" id="KW-1185">Reference proteome</keyword>
<proteinExistence type="predicted"/>
<feature type="domain" description="DUF5753" evidence="1">
    <location>
        <begin position="8"/>
        <end position="104"/>
    </location>
</feature>
<comment type="caution">
    <text evidence="2">The sequence shown here is derived from an EMBL/GenBank/DDBJ whole genome shotgun (WGS) entry which is preliminary data.</text>
</comment>
<accession>A0A243RKL1</accession>
<dbReference type="InterPro" id="IPR043917">
    <property type="entry name" value="DUF5753"/>
</dbReference>
<sequence length="113" mass="12338">MPFVAAEGGHQLMRDQLEALLVAARRPDVTVRVLPYSAGEHAGLEGAFTVLSFSEEVDPDIAYVEGTAGDVYVESSDHIDRYKMAFTSICDAALSPEDSMKLIADIKERPIHD</sequence>
<dbReference type="RefSeq" id="WP_086574114.1">
    <property type="nucleotide sequence ID" value="NZ_NGFP01000081.1"/>
</dbReference>
<evidence type="ECO:0000313" key="2">
    <source>
        <dbReference type="EMBL" id="OUC95429.1"/>
    </source>
</evidence>
<dbReference type="Proteomes" id="UP000194761">
    <property type="component" value="Unassembled WGS sequence"/>
</dbReference>
<name>A0A243RKL1_9ACTN</name>
<protein>
    <recommendedName>
        <fullName evidence="1">DUF5753 domain-containing protein</fullName>
    </recommendedName>
</protein>
<dbReference type="AlphaFoldDB" id="A0A243RKL1"/>
<evidence type="ECO:0000259" key="1">
    <source>
        <dbReference type="Pfam" id="PF19054"/>
    </source>
</evidence>
<gene>
    <name evidence="2" type="ORF">CA984_18695</name>
</gene>